<dbReference type="AlphaFoldDB" id="A0A914C108"/>
<organism evidence="3 4">
    <name type="scientific">Acrobeloides nanus</name>
    <dbReference type="NCBI Taxonomy" id="290746"/>
    <lineage>
        <taxon>Eukaryota</taxon>
        <taxon>Metazoa</taxon>
        <taxon>Ecdysozoa</taxon>
        <taxon>Nematoda</taxon>
        <taxon>Chromadorea</taxon>
        <taxon>Rhabditida</taxon>
        <taxon>Tylenchina</taxon>
        <taxon>Cephalobomorpha</taxon>
        <taxon>Cephaloboidea</taxon>
        <taxon>Cephalobidae</taxon>
        <taxon>Acrobeloides</taxon>
    </lineage>
</organism>
<dbReference type="PANTHER" id="PTHR12323">
    <property type="entry name" value="SR-RELATED CTD ASSOCIATED FACTOR 6"/>
    <property type="match status" value="1"/>
</dbReference>
<dbReference type="WBParaSite" id="ACRNAN_Path_1473.g5763.t1">
    <property type="protein sequence ID" value="ACRNAN_Path_1473.g5763.t1"/>
    <property type="gene ID" value="ACRNAN_Path_1473.g5763"/>
</dbReference>
<dbReference type="GO" id="GO:0003676">
    <property type="term" value="F:nucleic acid binding"/>
    <property type="evidence" value="ECO:0007669"/>
    <property type="project" value="InterPro"/>
</dbReference>
<name>A0A914C108_9BILA</name>
<feature type="region of interest" description="Disordered" evidence="1">
    <location>
        <begin position="123"/>
        <end position="238"/>
    </location>
</feature>
<dbReference type="PROSITE" id="PS50174">
    <property type="entry name" value="G_PATCH"/>
    <property type="match status" value="1"/>
</dbReference>
<reference evidence="4" key="1">
    <citation type="submission" date="2022-11" db="UniProtKB">
        <authorList>
            <consortium name="WormBaseParasite"/>
        </authorList>
    </citation>
    <scope>IDENTIFICATION</scope>
</reference>
<dbReference type="Pfam" id="PF01585">
    <property type="entry name" value="G-patch"/>
    <property type="match status" value="1"/>
</dbReference>
<dbReference type="SMART" id="SM00443">
    <property type="entry name" value="G_patch"/>
    <property type="match status" value="1"/>
</dbReference>
<protein>
    <submittedName>
        <fullName evidence="4">G-patch domain-containing protein</fullName>
    </submittedName>
</protein>
<proteinExistence type="predicted"/>
<evidence type="ECO:0000259" key="2">
    <source>
        <dbReference type="PROSITE" id="PS50174"/>
    </source>
</evidence>
<feature type="domain" description="G-patch" evidence="2">
    <location>
        <begin position="232"/>
        <end position="281"/>
    </location>
</feature>
<dbReference type="GO" id="GO:0006874">
    <property type="term" value="P:intracellular calcium ion homeostasis"/>
    <property type="evidence" value="ECO:0007669"/>
    <property type="project" value="TreeGrafter"/>
</dbReference>
<feature type="compositionally biased region" description="Low complexity" evidence="1">
    <location>
        <begin position="144"/>
        <end position="155"/>
    </location>
</feature>
<keyword evidence="3" id="KW-1185">Reference proteome</keyword>
<accession>A0A914C108</accession>
<dbReference type="Proteomes" id="UP000887540">
    <property type="component" value="Unplaced"/>
</dbReference>
<dbReference type="Pfam" id="PF25127">
    <property type="entry name" value="DUF7819"/>
    <property type="match status" value="1"/>
</dbReference>
<feature type="compositionally biased region" description="Low complexity" evidence="1">
    <location>
        <begin position="180"/>
        <end position="204"/>
    </location>
</feature>
<evidence type="ECO:0000256" key="1">
    <source>
        <dbReference type="SAM" id="MobiDB-lite"/>
    </source>
</evidence>
<evidence type="ECO:0000313" key="4">
    <source>
        <dbReference type="WBParaSite" id="ACRNAN_Path_1473.g5763.t1"/>
    </source>
</evidence>
<dbReference type="GO" id="GO:0048471">
    <property type="term" value="C:perinuclear region of cytoplasm"/>
    <property type="evidence" value="ECO:0007669"/>
    <property type="project" value="TreeGrafter"/>
</dbReference>
<feature type="compositionally biased region" description="Basic residues" evidence="1">
    <location>
        <begin position="126"/>
        <end position="143"/>
    </location>
</feature>
<sequence length="303" mass="34996">MHPLQPEIRDEDLFPKAAYYELPAGMMIPLVQLEDVTYKPIKIEDMRLPRPEPPSERLVNALNYFYNFHPTPENPRDAEGWEKKGLVDYFAKKMEIHKNLEKEMKEQGKTFEDAIENKYIAEKEKRKISRSHSRSRSRSRSRSSSRSSTSSSSSSRSRRSRRSRSQTYSRSPSRSRSRSRSQSSSPKRQPISRSPSPEARPSFSKPKEKSPPRVFKQPAISFQMKKPQPLDSQNKGAQLLAKMGWEGGGLGASQQGIVEPVEGGEVREKVDQFRGIGSKSDIYEEYRKKMSNVKKYNRFNRDF</sequence>
<dbReference type="InterPro" id="IPR000467">
    <property type="entry name" value="G_patch_dom"/>
</dbReference>
<dbReference type="InterPro" id="IPR056721">
    <property type="entry name" value="DUF7819"/>
</dbReference>
<dbReference type="PANTHER" id="PTHR12323:SF0">
    <property type="entry name" value="CALCIUM HOMEOSTASIS ENDOPLASMIC RETICULUM PROTEIN"/>
    <property type="match status" value="1"/>
</dbReference>
<evidence type="ECO:0000313" key="3">
    <source>
        <dbReference type="Proteomes" id="UP000887540"/>
    </source>
</evidence>